<dbReference type="Proteomes" id="UP001255601">
    <property type="component" value="Unassembled WGS sequence"/>
</dbReference>
<evidence type="ECO:0000313" key="3">
    <source>
        <dbReference type="EMBL" id="MDR6103025.1"/>
    </source>
</evidence>
<dbReference type="InterPro" id="IPR027417">
    <property type="entry name" value="P-loop_NTPase"/>
</dbReference>
<dbReference type="AlphaFoldDB" id="A0AAJ2BP25"/>
<dbReference type="GO" id="GO:0005524">
    <property type="term" value="F:ATP binding"/>
    <property type="evidence" value="ECO:0007669"/>
    <property type="project" value="InterPro"/>
</dbReference>
<dbReference type="PANTHER" id="PTHR37291:SF1">
    <property type="entry name" value="TYPE IV METHYL-DIRECTED RESTRICTION ENZYME ECOKMCRB SUBUNIT"/>
    <property type="match status" value="1"/>
</dbReference>
<dbReference type="Pfam" id="PF07728">
    <property type="entry name" value="AAA_5"/>
    <property type="match status" value="1"/>
</dbReference>
<dbReference type="SUPFAM" id="SSF52540">
    <property type="entry name" value="P-loop containing nucleoside triphosphate hydrolases"/>
    <property type="match status" value="1"/>
</dbReference>
<dbReference type="RefSeq" id="WP_309771561.1">
    <property type="nucleotide sequence ID" value="NZ_JAVIZC010000003.1"/>
</dbReference>
<dbReference type="InterPro" id="IPR052934">
    <property type="entry name" value="Methyl-DNA_Rec/Restrict_Enz"/>
</dbReference>
<comment type="caution">
    <text evidence="3">The sequence shown here is derived from an EMBL/GenBank/DDBJ whole genome shotgun (WGS) entry which is preliminary data.</text>
</comment>
<dbReference type="PANTHER" id="PTHR37291">
    <property type="entry name" value="5-METHYLCYTOSINE-SPECIFIC RESTRICTION ENZYME B"/>
    <property type="match status" value="1"/>
</dbReference>
<gene>
    <name evidence="3" type="ORF">QE369_003222</name>
</gene>
<evidence type="ECO:0000313" key="4">
    <source>
        <dbReference type="Proteomes" id="UP001255601"/>
    </source>
</evidence>
<proteinExistence type="predicted"/>
<accession>A0AAJ2BP25</accession>
<evidence type="ECO:0000259" key="2">
    <source>
        <dbReference type="Pfam" id="PF07728"/>
    </source>
</evidence>
<name>A0AAJ2BP25_9HYPH</name>
<dbReference type="GO" id="GO:0016887">
    <property type="term" value="F:ATP hydrolysis activity"/>
    <property type="evidence" value="ECO:0007669"/>
    <property type="project" value="InterPro"/>
</dbReference>
<feature type="domain" description="ATPase dynein-related AAA" evidence="2">
    <location>
        <begin position="371"/>
        <end position="502"/>
    </location>
</feature>
<sequence length="667" mass="74950">MAEYFTQEHFVLLGNWGGQTYDSSDQAQKDAYDILKAAYRITKAWAEEVQKSLFPEGWIDVRMAPTTQRNKFATYNWAKIYPSENAPEQLAFTVGIAADGFVVKIDTVGLADREAARRAYLDLRGAYDNTSSIVRTLSVSEGLAKQSLSSLVDWTLAAIHSFGFTYEGVAAKLKLEAIPNDLPPTGKDAIPSAGQKPLDREEGGGTAEYPLNRIYYGPPGTGKTFELFSLLKRNYEQAVTSVPLVEWQRAFISEKFASLTWWEGLAAALYDLGGKANVSELLAHPFIQGIAAAKGRTRNQRQTLWGTLQYHSVAESKTVKVEPRFSPAIFDKGAESVWHLAGDWTEACTELIDLVNEHRIGPKHNDTVHRYSFVTFHQSYGYEDFVEGLRPVIDEESETGQVRYEIRPGIFTALCSEARREPEHRFAMVIDEINRGNISKIFGELITLIEPDKREGAANALAVTLPYSRKPFSVPSNVDIIGTMNTADRSLALLDTALRRRFTFVSVNPDTRNQAGAPLHGLNVTMGSGVIEIHRMLAAINDRIEALYDRDHCIGHAYFTPLLKHSDGVSRFDALKKIFRYRVLPLLEEYFFEDWQKIRLVLADNQKVDAACFITESDDQDDHLNRLFGSDHGLDGYTVNRRYAVQDAAFDNIDAYKEIYEPSRAPR</sequence>
<feature type="region of interest" description="Disordered" evidence="1">
    <location>
        <begin position="184"/>
        <end position="203"/>
    </location>
</feature>
<organism evidence="3 4">
    <name type="scientific">Agrobacterium larrymoorei</name>
    <dbReference type="NCBI Taxonomy" id="160699"/>
    <lineage>
        <taxon>Bacteria</taxon>
        <taxon>Pseudomonadati</taxon>
        <taxon>Pseudomonadota</taxon>
        <taxon>Alphaproteobacteria</taxon>
        <taxon>Hyphomicrobiales</taxon>
        <taxon>Rhizobiaceae</taxon>
        <taxon>Rhizobium/Agrobacterium group</taxon>
        <taxon>Agrobacterium</taxon>
    </lineage>
</organism>
<dbReference type="Gene3D" id="3.40.50.300">
    <property type="entry name" value="P-loop containing nucleotide triphosphate hydrolases"/>
    <property type="match status" value="1"/>
</dbReference>
<reference evidence="3" key="1">
    <citation type="submission" date="2023-08" db="EMBL/GenBank/DDBJ databases">
        <title>Functional and genomic diversity of the sorghum phyllosphere microbiome.</title>
        <authorList>
            <person name="Shade A."/>
        </authorList>
    </citation>
    <scope>NUCLEOTIDE SEQUENCE</scope>
    <source>
        <strain evidence="3">SORGH_AS_0974</strain>
    </source>
</reference>
<dbReference type="InterPro" id="IPR011704">
    <property type="entry name" value="ATPase_dyneun-rel_AAA"/>
</dbReference>
<dbReference type="EMBL" id="JAVIZC010000003">
    <property type="protein sequence ID" value="MDR6103025.1"/>
    <property type="molecule type" value="Genomic_DNA"/>
</dbReference>
<evidence type="ECO:0000256" key="1">
    <source>
        <dbReference type="SAM" id="MobiDB-lite"/>
    </source>
</evidence>
<protein>
    <recommendedName>
        <fullName evidence="2">ATPase dynein-related AAA domain-containing protein</fullName>
    </recommendedName>
</protein>